<feature type="region of interest" description="Disordered" evidence="1">
    <location>
        <begin position="78"/>
        <end position="105"/>
    </location>
</feature>
<evidence type="ECO:0000313" key="3">
    <source>
        <dbReference type="EMBL" id="QDC25701.1"/>
    </source>
</evidence>
<dbReference type="InterPro" id="IPR027939">
    <property type="entry name" value="NMT1/THI5"/>
</dbReference>
<dbReference type="EMBL" id="CP040915">
    <property type="protein sequence ID" value="QDC25701.1"/>
    <property type="molecule type" value="Genomic_DNA"/>
</dbReference>
<dbReference type="InterPro" id="IPR015168">
    <property type="entry name" value="SsuA/THI5"/>
</dbReference>
<dbReference type="PANTHER" id="PTHR31528">
    <property type="entry name" value="4-AMINO-5-HYDROXYMETHYL-2-METHYLPYRIMIDINE PHOSPHATE SYNTHASE THI11-RELATED"/>
    <property type="match status" value="1"/>
</dbReference>
<dbReference type="Pfam" id="PF09084">
    <property type="entry name" value="NMT1"/>
    <property type="match status" value="1"/>
</dbReference>
<dbReference type="GO" id="GO:0009228">
    <property type="term" value="P:thiamine biosynthetic process"/>
    <property type="evidence" value="ECO:0007669"/>
    <property type="project" value="InterPro"/>
</dbReference>
<organism evidence="3 4">
    <name type="scientific">Georgenia yuyongxinii</name>
    <dbReference type="NCBI Taxonomy" id="2589797"/>
    <lineage>
        <taxon>Bacteria</taxon>
        <taxon>Bacillati</taxon>
        <taxon>Actinomycetota</taxon>
        <taxon>Actinomycetes</taxon>
        <taxon>Micrococcales</taxon>
        <taxon>Bogoriellaceae</taxon>
        <taxon>Georgenia</taxon>
    </lineage>
</organism>
<dbReference type="Gene3D" id="3.40.190.10">
    <property type="entry name" value="Periplasmic binding protein-like II"/>
    <property type="match status" value="2"/>
</dbReference>
<accession>A0A5B8C8B1</accession>
<evidence type="ECO:0000259" key="2">
    <source>
        <dbReference type="Pfam" id="PF09084"/>
    </source>
</evidence>
<dbReference type="OrthoDB" id="9764656at2"/>
<gene>
    <name evidence="3" type="ORF">FE374_14760</name>
</gene>
<dbReference type="Proteomes" id="UP000314616">
    <property type="component" value="Chromosome"/>
</dbReference>
<name>A0A5B8C8B1_9MICO</name>
<dbReference type="AlphaFoldDB" id="A0A5B8C8B1"/>
<proteinExistence type="predicted"/>
<reference evidence="3 4" key="1">
    <citation type="submission" date="2019-05" db="EMBL/GenBank/DDBJ databases">
        <title>Georgenia *** sp. nov., and Georgenia *** sp. nov., isolated from the intestinal contents of plateau pika (Ochotona curzoniae) in the Qinghai-Tibet plateau of China.</title>
        <authorList>
            <person name="Tian Z."/>
        </authorList>
    </citation>
    <scope>NUCLEOTIDE SEQUENCE [LARGE SCALE GENOMIC DNA]</scope>
    <source>
        <strain evidence="3 4">Z443</strain>
    </source>
</reference>
<protein>
    <submittedName>
        <fullName evidence="3">ABC transporter substrate-binding protein</fullName>
    </submittedName>
</protein>
<evidence type="ECO:0000256" key="1">
    <source>
        <dbReference type="SAM" id="MobiDB-lite"/>
    </source>
</evidence>
<feature type="domain" description="SsuA/THI5-like" evidence="2">
    <location>
        <begin position="121"/>
        <end position="332"/>
    </location>
</feature>
<sequence>MPDRVRSAAFADELREAPDLVDHVFRALVPSNCQPHSKGSGTMRTSISGSSSARRGIAAAMVAAALLATAACGDSGNEPAVAADGDEPTSGDKPTSETQPAGEMRDVTVALPVPLGLFWSPYIIAAEKFYPEMGINVDLPSVDGSASVAQQIATGNAFAGSVSVRETYAARAAGGEVMAIAAFGRGLINRVSVPDDSPIQSLADLKGKAIGVPSASDGSVALVKQLMEEAGISEDEYEIPAVGAGGPAVAAAFDSGRIAAYAHGLSDIPALKVNAGMTLRSLMPEKYQALPAEGFVVSEESMADPEDREVAINLVRGYFLGAWFLQEHPEEAKEIVCGVIPSDCTDDEYVNATLELVSEKFAPEKDGKAGAFDYENIQILLDMTLGEALTVPVEEAFNGKFLESINDGLLEQAGA</sequence>
<evidence type="ECO:0000313" key="4">
    <source>
        <dbReference type="Proteomes" id="UP000314616"/>
    </source>
</evidence>
<dbReference type="KEGG" id="gyu:FE374_14760"/>
<dbReference type="SUPFAM" id="SSF53850">
    <property type="entry name" value="Periplasmic binding protein-like II"/>
    <property type="match status" value="1"/>
</dbReference>
<dbReference type="PANTHER" id="PTHR31528:SF15">
    <property type="entry name" value="RIBOFLAVIN-BINDING PROTEIN RIBY"/>
    <property type="match status" value="1"/>
</dbReference>